<feature type="transmembrane region" description="Helical" evidence="1">
    <location>
        <begin position="57"/>
        <end position="81"/>
    </location>
</feature>
<feature type="transmembrane region" description="Helical" evidence="1">
    <location>
        <begin position="87"/>
        <end position="108"/>
    </location>
</feature>
<proteinExistence type="predicted"/>
<sequence>MGKDNLSRQRRNISLSYFFMFLGLLTIVSVLISYWLARKVAKIDNSEVWIKTHSLWIMRNVVIFLILAVFASLWFIPAHFIYWDSVIWVKSCTVIGVFFSGIAWLYLINQWLKGLIKYMQKKAVF</sequence>
<reference evidence="2 3" key="1">
    <citation type="submission" date="2020-03" db="EMBL/GenBank/DDBJ databases">
        <authorList>
            <person name="Zhu W."/>
        </authorList>
    </citation>
    <scope>NUCLEOTIDE SEQUENCE [LARGE SCALE GENOMIC DNA]</scope>
    <source>
        <strain evidence="2 3">323-1</strain>
    </source>
</reference>
<keyword evidence="1" id="KW-0472">Membrane</keyword>
<evidence type="ECO:0000313" key="3">
    <source>
        <dbReference type="Proteomes" id="UP000502297"/>
    </source>
</evidence>
<name>A0A6G8RRS1_9GAMM</name>
<feature type="transmembrane region" description="Helical" evidence="1">
    <location>
        <begin position="15"/>
        <end position="36"/>
    </location>
</feature>
<keyword evidence="1" id="KW-0812">Transmembrane</keyword>
<keyword evidence="1" id="KW-1133">Transmembrane helix</keyword>
<organism evidence="2 3">
    <name type="scientific">Acinetobacter shaoyimingii</name>
    <dbReference type="NCBI Taxonomy" id="2715164"/>
    <lineage>
        <taxon>Bacteria</taxon>
        <taxon>Pseudomonadati</taxon>
        <taxon>Pseudomonadota</taxon>
        <taxon>Gammaproteobacteria</taxon>
        <taxon>Moraxellales</taxon>
        <taxon>Moraxellaceae</taxon>
        <taxon>Acinetobacter</taxon>
    </lineage>
</organism>
<dbReference type="AlphaFoldDB" id="A0A6G8RRS1"/>
<protein>
    <submittedName>
        <fullName evidence="2">Uncharacterized protein</fullName>
    </submittedName>
</protein>
<dbReference type="RefSeq" id="WP_166012908.1">
    <property type="nucleotide sequence ID" value="NZ_CP049801.1"/>
</dbReference>
<evidence type="ECO:0000256" key="1">
    <source>
        <dbReference type="SAM" id="Phobius"/>
    </source>
</evidence>
<keyword evidence="3" id="KW-1185">Reference proteome</keyword>
<dbReference type="KEGG" id="asha:G8E00_00380"/>
<gene>
    <name evidence="2" type="ORF">G8E00_00380</name>
</gene>
<accession>A0A6G8RRS1</accession>
<evidence type="ECO:0000313" key="2">
    <source>
        <dbReference type="EMBL" id="QIO04520.1"/>
    </source>
</evidence>
<dbReference type="Proteomes" id="UP000502297">
    <property type="component" value="Chromosome"/>
</dbReference>
<dbReference type="EMBL" id="CP049801">
    <property type="protein sequence ID" value="QIO04520.1"/>
    <property type="molecule type" value="Genomic_DNA"/>
</dbReference>